<dbReference type="RefSeq" id="WP_091985388.1">
    <property type="nucleotide sequence ID" value="NZ_FOLO01000023.1"/>
</dbReference>
<dbReference type="InterPro" id="IPR027417">
    <property type="entry name" value="P-loop_NTPase"/>
</dbReference>
<dbReference type="Gene3D" id="3.40.50.300">
    <property type="entry name" value="P-loop containing nucleotide triphosphate hydrolases"/>
    <property type="match status" value="1"/>
</dbReference>
<evidence type="ECO:0000313" key="6">
    <source>
        <dbReference type="EMBL" id="SFC91986.1"/>
    </source>
</evidence>
<evidence type="ECO:0000256" key="2">
    <source>
        <dbReference type="ARBA" id="ARBA00022448"/>
    </source>
</evidence>
<dbReference type="AlphaFoldDB" id="A0A1I1N3P8"/>
<keyword evidence="2" id="KW-0813">Transport</keyword>
<dbReference type="InterPro" id="IPR017871">
    <property type="entry name" value="ABC_transporter-like_CS"/>
</dbReference>
<keyword evidence="7" id="KW-1185">Reference proteome</keyword>
<dbReference type="OrthoDB" id="9801477at2"/>
<dbReference type="CDD" id="cd03255">
    <property type="entry name" value="ABC_MJ0796_LolCDE_FtsE"/>
    <property type="match status" value="1"/>
</dbReference>
<feature type="domain" description="ABC transporter" evidence="5">
    <location>
        <begin position="5"/>
        <end position="229"/>
    </location>
</feature>
<dbReference type="PROSITE" id="PS00211">
    <property type="entry name" value="ABC_TRANSPORTER_1"/>
    <property type="match status" value="1"/>
</dbReference>
<evidence type="ECO:0000256" key="3">
    <source>
        <dbReference type="ARBA" id="ARBA00022741"/>
    </source>
</evidence>
<reference evidence="6 7" key="1">
    <citation type="submission" date="2016-10" db="EMBL/GenBank/DDBJ databases">
        <authorList>
            <person name="de Groot N.N."/>
        </authorList>
    </citation>
    <scope>NUCLEOTIDE SEQUENCE [LARGE SCALE GENOMIC DNA]</scope>
    <source>
        <strain evidence="6 7">DSM 6059</strain>
    </source>
</reference>
<evidence type="ECO:0000256" key="1">
    <source>
        <dbReference type="ARBA" id="ARBA00005417"/>
    </source>
</evidence>
<protein>
    <submittedName>
        <fullName evidence="6">Putative ABC transport system ATP-binding protein</fullName>
    </submittedName>
</protein>
<proteinExistence type="inferred from homology"/>
<dbReference type="PANTHER" id="PTHR42798:SF2">
    <property type="entry name" value="ABC TRANSPORTER ATP-BINDING PROTEIN MG467-RELATED"/>
    <property type="match status" value="1"/>
</dbReference>
<accession>A0A1I1N3P8</accession>
<dbReference type="EMBL" id="FOLO01000023">
    <property type="protein sequence ID" value="SFC91986.1"/>
    <property type="molecule type" value="Genomic_DNA"/>
</dbReference>
<evidence type="ECO:0000256" key="4">
    <source>
        <dbReference type="ARBA" id="ARBA00022840"/>
    </source>
</evidence>
<dbReference type="InterPro" id="IPR003593">
    <property type="entry name" value="AAA+_ATPase"/>
</dbReference>
<keyword evidence="4 6" id="KW-0067">ATP-binding</keyword>
<dbReference type="InterPro" id="IPR017911">
    <property type="entry name" value="MacB-like_ATP-bd"/>
</dbReference>
<organism evidence="6 7">
    <name type="scientific">Pseudoalteromonas denitrificans DSM 6059</name>
    <dbReference type="NCBI Taxonomy" id="1123010"/>
    <lineage>
        <taxon>Bacteria</taxon>
        <taxon>Pseudomonadati</taxon>
        <taxon>Pseudomonadota</taxon>
        <taxon>Gammaproteobacteria</taxon>
        <taxon>Alteromonadales</taxon>
        <taxon>Pseudoalteromonadaceae</taxon>
        <taxon>Pseudoalteromonas</taxon>
    </lineage>
</organism>
<dbReference type="PROSITE" id="PS50893">
    <property type="entry name" value="ABC_TRANSPORTER_2"/>
    <property type="match status" value="1"/>
</dbReference>
<dbReference type="GO" id="GO:0005524">
    <property type="term" value="F:ATP binding"/>
    <property type="evidence" value="ECO:0007669"/>
    <property type="project" value="UniProtKB-KW"/>
</dbReference>
<dbReference type="SMART" id="SM00382">
    <property type="entry name" value="AAA"/>
    <property type="match status" value="1"/>
</dbReference>
<dbReference type="STRING" id="1123010.SAMN02745724_02915"/>
<keyword evidence="3" id="KW-0547">Nucleotide-binding</keyword>
<comment type="similarity">
    <text evidence="1">Belongs to the ABC transporter superfamily.</text>
</comment>
<sequence>MSQIIMLDDVSHHFKINNQTISLFNKLNLKISAHHSHAIMGPSGVGKSSLLLILAGLEKPVSGKMTFTDRDCIKTELALRQCSGFVFQQFHLLPELDALNNIALPLKLKGDKHAIEKALFWLKQVGLEYRSKHKPNELSGGEQQRVAIARAFVTQPSFVFADEPTGNLDTQTAKEIADLMFSCAKINKTGFVVVTHSKDVCDRADFCYEMSHGKINKVNVQHNLKQGSVV</sequence>
<dbReference type="Proteomes" id="UP000198862">
    <property type="component" value="Unassembled WGS sequence"/>
</dbReference>
<dbReference type="PANTHER" id="PTHR42798">
    <property type="entry name" value="LIPOPROTEIN-RELEASING SYSTEM ATP-BINDING PROTEIN LOLD"/>
    <property type="match status" value="1"/>
</dbReference>
<dbReference type="InterPro" id="IPR003439">
    <property type="entry name" value="ABC_transporter-like_ATP-bd"/>
</dbReference>
<dbReference type="GO" id="GO:0016887">
    <property type="term" value="F:ATP hydrolysis activity"/>
    <property type="evidence" value="ECO:0007669"/>
    <property type="project" value="InterPro"/>
</dbReference>
<dbReference type="Pfam" id="PF00005">
    <property type="entry name" value="ABC_tran"/>
    <property type="match status" value="1"/>
</dbReference>
<gene>
    <name evidence="6" type="ORF">SAMN02745724_02915</name>
</gene>
<name>A0A1I1N3P8_9GAMM</name>
<dbReference type="SUPFAM" id="SSF52540">
    <property type="entry name" value="P-loop containing nucleoside triphosphate hydrolases"/>
    <property type="match status" value="1"/>
</dbReference>
<evidence type="ECO:0000259" key="5">
    <source>
        <dbReference type="PROSITE" id="PS50893"/>
    </source>
</evidence>
<evidence type="ECO:0000313" key="7">
    <source>
        <dbReference type="Proteomes" id="UP000198862"/>
    </source>
</evidence>